<feature type="transmembrane region" description="Helical" evidence="1">
    <location>
        <begin position="26"/>
        <end position="43"/>
    </location>
</feature>
<feature type="transmembrane region" description="Helical" evidence="1">
    <location>
        <begin position="63"/>
        <end position="81"/>
    </location>
</feature>
<organism evidence="2 3">
    <name type="scientific">Falsochrobactrum tianjinense</name>
    <dbReference type="NCBI Taxonomy" id="2706015"/>
    <lineage>
        <taxon>Bacteria</taxon>
        <taxon>Pseudomonadati</taxon>
        <taxon>Pseudomonadota</taxon>
        <taxon>Alphaproteobacteria</taxon>
        <taxon>Hyphomicrobiales</taxon>
        <taxon>Brucellaceae</taxon>
        <taxon>Falsochrobactrum</taxon>
    </lineage>
</organism>
<sequence length="111" mass="12485">MIKPILIIILSIMLFYSFSQFNKSRIVATFISFCCIIGMIFVISPNLSTKAANMVGVGRGADLVIYIISLISLAGIFNLHLKMRKAQEIHTELVRKIALMDVQKPNRTQNQ</sequence>
<reference evidence="2 3" key="1">
    <citation type="submission" date="2021-06" db="EMBL/GenBank/DDBJ databases">
        <title>Falsochrobactrum tianjin sp.nov., a new petroleum-degrading bacteria isolated from oily soils.</title>
        <authorList>
            <person name="Chen G."/>
            <person name="Chen H."/>
            <person name="Tian J."/>
            <person name="Qing J."/>
            <person name="Zhong L."/>
            <person name="Ma W."/>
            <person name="Song Y."/>
            <person name="Cui X."/>
            <person name="Yan B."/>
        </authorList>
    </citation>
    <scope>NUCLEOTIDE SEQUENCE [LARGE SCALE GENOMIC DNA]</scope>
    <source>
        <strain evidence="2 3">TDYN1</strain>
    </source>
</reference>
<dbReference type="RefSeq" id="WP_217677755.1">
    <property type="nucleotide sequence ID" value="NZ_JAHRVA010000003.1"/>
</dbReference>
<feature type="transmembrane region" description="Helical" evidence="1">
    <location>
        <begin position="6"/>
        <end position="21"/>
    </location>
</feature>
<dbReference type="EMBL" id="JAHRVA010000003">
    <property type="protein sequence ID" value="MBV2143779.1"/>
    <property type="molecule type" value="Genomic_DNA"/>
</dbReference>
<evidence type="ECO:0000313" key="3">
    <source>
        <dbReference type="Proteomes" id="UP000752297"/>
    </source>
</evidence>
<name>A0A949PNL3_9HYPH</name>
<dbReference type="Proteomes" id="UP000752297">
    <property type="component" value="Unassembled WGS sequence"/>
</dbReference>
<evidence type="ECO:0000256" key="1">
    <source>
        <dbReference type="SAM" id="Phobius"/>
    </source>
</evidence>
<protein>
    <submittedName>
        <fullName evidence="2">DUF2304 domain-containing protein</fullName>
    </submittedName>
</protein>
<keyword evidence="1" id="KW-0472">Membrane</keyword>
<dbReference type="Pfam" id="PF10066">
    <property type="entry name" value="DUF2304"/>
    <property type="match status" value="1"/>
</dbReference>
<gene>
    <name evidence="2" type="ORF">KUG47_09745</name>
</gene>
<keyword evidence="1" id="KW-0812">Transmembrane</keyword>
<evidence type="ECO:0000313" key="2">
    <source>
        <dbReference type="EMBL" id="MBV2143779.1"/>
    </source>
</evidence>
<keyword evidence="3" id="KW-1185">Reference proteome</keyword>
<dbReference type="InterPro" id="IPR019277">
    <property type="entry name" value="DUF2304"/>
</dbReference>
<proteinExistence type="predicted"/>
<keyword evidence="1" id="KW-1133">Transmembrane helix</keyword>
<dbReference type="AlphaFoldDB" id="A0A949PNL3"/>
<comment type="caution">
    <text evidence="2">The sequence shown here is derived from an EMBL/GenBank/DDBJ whole genome shotgun (WGS) entry which is preliminary data.</text>
</comment>
<accession>A0A949PNL3</accession>